<dbReference type="PANTHER" id="PTHR47326">
    <property type="entry name" value="TRANSPOSABLE ELEMENT TC3 TRANSPOSASE-LIKE PROTEIN"/>
    <property type="match status" value="1"/>
</dbReference>
<comment type="caution">
    <text evidence="1">The sequence shown here is derived from an EMBL/GenBank/DDBJ whole genome shotgun (WGS) entry which is preliminary data.</text>
</comment>
<name>A0A4Y2J9S2_ARAVE</name>
<gene>
    <name evidence="1" type="ORF">AVEN_213777_1</name>
</gene>
<keyword evidence="2" id="KW-1185">Reference proteome</keyword>
<dbReference type="AlphaFoldDB" id="A0A4Y2J9S2"/>
<sequence length="155" mass="17816">MWRALSHDTVIAPFSFAETSVKASIYLDMFQIYAIPQMQHLQPAVIFQQDGALPHWGPDVRAFLDTTFPNLWIRRGGSIAWPPRSPDDTPLDFFFWGFVRNKVYSMEIRDVEDLRASITAAVATVTTEILQRTWPELDYRLDIPRATKGAHVEVH</sequence>
<dbReference type="GO" id="GO:0003676">
    <property type="term" value="F:nucleic acid binding"/>
    <property type="evidence" value="ECO:0007669"/>
    <property type="project" value="InterPro"/>
</dbReference>
<evidence type="ECO:0000313" key="2">
    <source>
        <dbReference type="Proteomes" id="UP000499080"/>
    </source>
</evidence>
<evidence type="ECO:0000313" key="1">
    <source>
        <dbReference type="EMBL" id="GBM86827.1"/>
    </source>
</evidence>
<dbReference type="OrthoDB" id="6436917at2759"/>
<dbReference type="InterPro" id="IPR036397">
    <property type="entry name" value="RNaseH_sf"/>
</dbReference>
<organism evidence="1 2">
    <name type="scientific">Araneus ventricosus</name>
    <name type="common">Orbweaver spider</name>
    <name type="synonym">Epeira ventricosa</name>
    <dbReference type="NCBI Taxonomy" id="182803"/>
    <lineage>
        <taxon>Eukaryota</taxon>
        <taxon>Metazoa</taxon>
        <taxon>Ecdysozoa</taxon>
        <taxon>Arthropoda</taxon>
        <taxon>Chelicerata</taxon>
        <taxon>Arachnida</taxon>
        <taxon>Araneae</taxon>
        <taxon>Araneomorphae</taxon>
        <taxon>Entelegynae</taxon>
        <taxon>Araneoidea</taxon>
        <taxon>Araneidae</taxon>
        <taxon>Araneus</taxon>
    </lineage>
</organism>
<proteinExistence type="predicted"/>
<dbReference type="EMBL" id="BGPR01003342">
    <property type="protein sequence ID" value="GBM86827.1"/>
    <property type="molecule type" value="Genomic_DNA"/>
</dbReference>
<dbReference type="Proteomes" id="UP000499080">
    <property type="component" value="Unassembled WGS sequence"/>
</dbReference>
<dbReference type="PANTHER" id="PTHR47326:SF1">
    <property type="entry name" value="HTH PSQ-TYPE DOMAIN-CONTAINING PROTEIN"/>
    <property type="match status" value="1"/>
</dbReference>
<evidence type="ECO:0008006" key="3">
    <source>
        <dbReference type="Google" id="ProtNLM"/>
    </source>
</evidence>
<protein>
    <recommendedName>
        <fullName evidence="3">Transposable element Tc3 transposase</fullName>
    </recommendedName>
</protein>
<dbReference type="Gene3D" id="3.30.420.10">
    <property type="entry name" value="Ribonuclease H-like superfamily/Ribonuclease H"/>
    <property type="match status" value="1"/>
</dbReference>
<reference evidence="1 2" key="1">
    <citation type="journal article" date="2019" name="Sci. Rep.">
        <title>Orb-weaving spider Araneus ventricosus genome elucidates the spidroin gene catalogue.</title>
        <authorList>
            <person name="Kono N."/>
            <person name="Nakamura H."/>
            <person name="Ohtoshi R."/>
            <person name="Moran D.A.P."/>
            <person name="Shinohara A."/>
            <person name="Yoshida Y."/>
            <person name="Fujiwara M."/>
            <person name="Mori M."/>
            <person name="Tomita M."/>
            <person name="Arakawa K."/>
        </authorList>
    </citation>
    <scope>NUCLEOTIDE SEQUENCE [LARGE SCALE GENOMIC DNA]</scope>
</reference>
<accession>A0A4Y2J9S2</accession>